<dbReference type="AlphaFoldDB" id="A0A438HAY7"/>
<dbReference type="Proteomes" id="UP000288805">
    <property type="component" value="Unassembled WGS sequence"/>
</dbReference>
<organism evidence="1 2">
    <name type="scientific">Vitis vinifera</name>
    <name type="common">Grape</name>
    <dbReference type="NCBI Taxonomy" id="29760"/>
    <lineage>
        <taxon>Eukaryota</taxon>
        <taxon>Viridiplantae</taxon>
        <taxon>Streptophyta</taxon>
        <taxon>Embryophyta</taxon>
        <taxon>Tracheophyta</taxon>
        <taxon>Spermatophyta</taxon>
        <taxon>Magnoliopsida</taxon>
        <taxon>eudicotyledons</taxon>
        <taxon>Gunneridae</taxon>
        <taxon>Pentapetalae</taxon>
        <taxon>rosids</taxon>
        <taxon>Vitales</taxon>
        <taxon>Vitaceae</taxon>
        <taxon>Viteae</taxon>
        <taxon>Vitis</taxon>
    </lineage>
</organism>
<comment type="caution">
    <text evidence="1">The sequence shown here is derived from an EMBL/GenBank/DDBJ whole genome shotgun (WGS) entry which is preliminary data.</text>
</comment>
<protein>
    <submittedName>
        <fullName evidence="1">Uncharacterized protein</fullName>
    </submittedName>
</protein>
<evidence type="ECO:0000313" key="1">
    <source>
        <dbReference type="EMBL" id="RVW81618.1"/>
    </source>
</evidence>
<name>A0A438HAY7_VITVI</name>
<accession>A0A438HAY7</accession>
<gene>
    <name evidence="1" type="ORF">CK203_049464</name>
</gene>
<sequence length="210" mass="23267">MIEEAHASSISSSLAWEEPIKNASEILDVLRQVKRTQCYKASLPNRANECYNPMQVLQSNTRSGCPTISVNIGGNPSGEGIADLGASVNLLPYSVYKELGINYVPIILGRPFLATSNAIINCRNGVMPTHFQEYDIGTQHLPSIILDQFEENPDESHEDLNDGLAEPMGMNVVMSNWRQKPVILPLFKDEEEMKEAKDAILKLELKTLPA</sequence>
<evidence type="ECO:0000313" key="2">
    <source>
        <dbReference type="Proteomes" id="UP000288805"/>
    </source>
</evidence>
<dbReference type="EMBL" id="QGNW01000251">
    <property type="protein sequence ID" value="RVW81618.1"/>
    <property type="molecule type" value="Genomic_DNA"/>
</dbReference>
<reference evidence="1 2" key="1">
    <citation type="journal article" date="2018" name="PLoS Genet.">
        <title>Population sequencing reveals clonal diversity and ancestral inbreeding in the grapevine cultivar Chardonnay.</title>
        <authorList>
            <person name="Roach M.J."/>
            <person name="Johnson D.L."/>
            <person name="Bohlmann J."/>
            <person name="van Vuuren H.J."/>
            <person name="Jones S.J."/>
            <person name="Pretorius I.S."/>
            <person name="Schmidt S.A."/>
            <person name="Borneman A.R."/>
        </authorList>
    </citation>
    <scope>NUCLEOTIDE SEQUENCE [LARGE SCALE GENOMIC DNA]</scope>
    <source>
        <strain evidence="2">cv. Chardonnay</strain>
        <tissue evidence="1">Leaf</tissue>
    </source>
</reference>
<dbReference type="PANTHER" id="PTHR33067:SF9">
    <property type="entry name" value="RNA-DIRECTED DNA POLYMERASE"/>
    <property type="match status" value="1"/>
</dbReference>
<proteinExistence type="predicted"/>
<dbReference type="PANTHER" id="PTHR33067">
    <property type="entry name" value="RNA-DIRECTED DNA POLYMERASE-RELATED"/>
    <property type="match status" value="1"/>
</dbReference>